<dbReference type="InterPro" id="IPR000477">
    <property type="entry name" value="RT_dom"/>
</dbReference>
<protein>
    <submittedName>
        <fullName evidence="2">Probable RNA-directed DNA polymerase from transposon X-element</fullName>
    </submittedName>
</protein>
<dbReference type="EMBL" id="BGZK01000981">
    <property type="protein sequence ID" value="GBP67364.1"/>
    <property type="molecule type" value="Genomic_DNA"/>
</dbReference>
<dbReference type="PANTHER" id="PTHR36688:SF1">
    <property type="entry name" value="ENDONUCLEASE_EXONUCLEASE_PHOSPHATASE DOMAIN-CONTAINING PROTEIN"/>
    <property type="match status" value="1"/>
</dbReference>
<name>A0A4C1XXH9_EUMVA</name>
<proteinExistence type="predicted"/>
<dbReference type="Proteomes" id="UP000299102">
    <property type="component" value="Unassembled WGS sequence"/>
</dbReference>
<dbReference type="CDD" id="cd01650">
    <property type="entry name" value="RT_nLTR_like"/>
    <property type="match status" value="1"/>
</dbReference>
<evidence type="ECO:0000313" key="2">
    <source>
        <dbReference type="EMBL" id="GBP67364.1"/>
    </source>
</evidence>
<dbReference type="Pfam" id="PF00078">
    <property type="entry name" value="RVT_1"/>
    <property type="match status" value="1"/>
</dbReference>
<evidence type="ECO:0000259" key="1">
    <source>
        <dbReference type="Pfam" id="PF00078"/>
    </source>
</evidence>
<accession>A0A4C1XXH9</accession>
<dbReference type="PANTHER" id="PTHR36688">
    <property type="entry name" value="ENDO/EXONUCLEASE/PHOSPHATASE DOMAIN-CONTAINING PROTEIN"/>
    <property type="match status" value="1"/>
</dbReference>
<feature type="domain" description="Reverse transcriptase" evidence="1">
    <location>
        <begin position="218"/>
        <end position="289"/>
    </location>
</feature>
<dbReference type="AlphaFoldDB" id="A0A4C1XXH9"/>
<sequence length="362" mass="41324">MSDFQGLMMEPEDKHRNSIMKQRILAVFGLVEIVLRCTVTMNDFQGLMMQLEAIGIWSVNLRERSLGAETVSGLGVQTTESPEYVTGTDAQLPPRDLHCAAPHTLIHARSPTLRNAARRTLTDTQPISFLRSLGKLFERILKTRDHLLGKGLIIDEQFGFRPVHSSPQHVLRLVEYILEGFKSQQKTVAIFFDPTKAFDSIRVHSLNYTTYQCRSSYLSPLLYSAYSNDILHPSSGVQLALFADDTALYFRARLKKSTLLHLQRAIDELSRWFRTWRIKVNPEKSAAIQFKYSKTALTYASPVFAHAPPKAMNRLQVIQIKFCRNATAAHWCVRNSIHHRDLELPTIAKFMKDASKRFFDTA</sequence>
<dbReference type="GO" id="GO:0003964">
    <property type="term" value="F:RNA-directed DNA polymerase activity"/>
    <property type="evidence" value="ECO:0007669"/>
    <property type="project" value="UniProtKB-KW"/>
</dbReference>
<keyword evidence="2" id="KW-0808">Transferase</keyword>
<keyword evidence="2" id="KW-0695">RNA-directed DNA polymerase</keyword>
<evidence type="ECO:0000313" key="3">
    <source>
        <dbReference type="Proteomes" id="UP000299102"/>
    </source>
</evidence>
<comment type="caution">
    <text evidence="2">The sequence shown here is derived from an EMBL/GenBank/DDBJ whole genome shotgun (WGS) entry which is preliminary data.</text>
</comment>
<keyword evidence="2" id="KW-0548">Nucleotidyltransferase</keyword>
<dbReference type="STRING" id="151549.A0A4C1XXH9"/>
<reference evidence="2 3" key="1">
    <citation type="journal article" date="2019" name="Commun. Biol.">
        <title>The bagworm genome reveals a unique fibroin gene that provides high tensile strength.</title>
        <authorList>
            <person name="Kono N."/>
            <person name="Nakamura H."/>
            <person name="Ohtoshi R."/>
            <person name="Tomita M."/>
            <person name="Numata K."/>
            <person name="Arakawa K."/>
        </authorList>
    </citation>
    <scope>NUCLEOTIDE SEQUENCE [LARGE SCALE GENOMIC DNA]</scope>
</reference>
<keyword evidence="3" id="KW-1185">Reference proteome</keyword>
<dbReference type="OrthoDB" id="10050074at2759"/>
<organism evidence="2 3">
    <name type="scientific">Eumeta variegata</name>
    <name type="common">Bagworm moth</name>
    <name type="synonym">Eumeta japonica</name>
    <dbReference type="NCBI Taxonomy" id="151549"/>
    <lineage>
        <taxon>Eukaryota</taxon>
        <taxon>Metazoa</taxon>
        <taxon>Ecdysozoa</taxon>
        <taxon>Arthropoda</taxon>
        <taxon>Hexapoda</taxon>
        <taxon>Insecta</taxon>
        <taxon>Pterygota</taxon>
        <taxon>Neoptera</taxon>
        <taxon>Endopterygota</taxon>
        <taxon>Lepidoptera</taxon>
        <taxon>Glossata</taxon>
        <taxon>Ditrysia</taxon>
        <taxon>Tineoidea</taxon>
        <taxon>Psychidae</taxon>
        <taxon>Oiketicinae</taxon>
        <taxon>Eumeta</taxon>
    </lineage>
</organism>
<dbReference type="InterPro" id="IPR052560">
    <property type="entry name" value="RdDP_mobile_element"/>
</dbReference>
<gene>
    <name evidence="2" type="ORF">EVAR_51435_1</name>
</gene>